<proteinExistence type="predicted"/>
<dbReference type="STRING" id="363999.A0A439D3W4"/>
<evidence type="ECO:0000259" key="2">
    <source>
        <dbReference type="SMART" id="SM00355"/>
    </source>
</evidence>
<dbReference type="InterPro" id="IPR002575">
    <property type="entry name" value="Aminoglycoside_PTrfase"/>
</dbReference>
<dbReference type="InterPro" id="IPR011009">
    <property type="entry name" value="Kinase-like_dom_sf"/>
</dbReference>
<evidence type="ECO:0000313" key="4">
    <source>
        <dbReference type="Proteomes" id="UP000286045"/>
    </source>
</evidence>
<comment type="caution">
    <text evidence="3">The sequence shown here is derived from an EMBL/GenBank/DDBJ whole genome shotgun (WGS) entry which is preliminary data.</text>
</comment>
<dbReference type="Gene3D" id="3.30.160.60">
    <property type="entry name" value="Classic Zinc Finger"/>
    <property type="match status" value="1"/>
</dbReference>
<feature type="domain" description="C2H2-type" evidence="2">
    <location>
        <begin position="322"/>
        <end position="345"/>
    </location>
</feature>
<feature type="region of interest" description="Disordered" evidence="1">
    <location>
        <begin position="357"/>
        <end position="380"/>
    </location>
</feature>
<dbReference type="Pfam" id="PF26082">
    <property type="entry name" value="zf-C2H2_AcuF"/>
    <property type="match status" value="1"/>
</dbReference>
<accession>A0A439D3W4</accession>
<feature type="compositionally biased region" description="Acidic residues" evidence="1">
    <location>
        <begin position="362"/>
        <end position="376"/>
    </location>
</feature>
<feature type="domain" description="C2H2-type" evidence="2">
    <location>
        <begin position="406"/>
        <end position="433"/>
    </location>
</feature>
<feature type="region of interest" description="Disordered" evidence="1">
    <location>
        <begin position="475"/>
        <end position="496"/>
    </location>
</feature>
<dbReference type="EMBL" id="RYZI01000169">
    <property type="protein sequence ID" value="RWA09098.1"/>
    <property type="molecule type" value="Genomic_DNA"/>
</dbReference>
<reference evidence="3 4" key="1">
    <citation type="submission" date="2018-12" db="EMBL/GenBank/DDBJ databases">
        <title>Draft genome sequence of Xylaria grammica IHI A82.</title>
        <authorList>
            <person name="Buettner E."/>
            <person name="Kellner H."/>
        </authorList>
    </citation>
    <scope>NUCLEOTIDE SEQUENCE [LARGE SCALE GENOMIC DNA]</scope>
    <source>
        <strain evidence="3 4">IHI A82</strain>
    </source>
</reference>
<evidence type="ECO:0000313" key="3">
    <source>
        <dbReference type="EMBL" id="RWA09098.1"/>
    </source>
</evidence>
<evidence type="ECO:0000256" key="1">
    <source>
        <dbReference type="SAM" id="MobiDB-lite"/>
    </source>
</evidence>
<feature type="domain" description="C2H2-type" evidence="2">
    <location>
        <begin position="285"/>
        <end position="313"/>
    </location>
</feature>
<feature type="region of interest" description="Disordered" evidence="1">
    <location>
        <begin position="75"/>
        <end position="95"/>
    </location>
</feature>
<dbReference type="SMART" id="SM00355">
    <property type="entry name" value="ZnF_C2H2"/>
    <property type="match status" value="5"/>
</dbReference>
<dbReference type="PANTHER" id="PTHR21310">
    <property type="entry name" value="AMINOGLYCOSIDE PHOSPHOTRANSFERASE-RELATED-RELATED"/>
    <property type="match status" value="1"/>
</dbReference>
<dbReference type="Proteomes" id="UP000286045">
    <property type="component" value="Unassembled WGS sequence"/>
</dbReference>
<dbReference type="CDD" id="cd05120">
    <property type="entry name" value="APH_ChoK_like"/>
    <property type="match status" value="1"/>
</dbReference>
<name>A0A439D3W4_9PEZI</name>
<dbReference type="SUPFAM" id="SSF56112">
    <property type="entry name" value="Protein kinase-like (PK-like)"/>
    <property type="match status" value="1"/>
</dbReference>
<gene>
    <name evidence="3" type="ORF">EKO27_g6017</name>
</gene>
<feature type="domain" description="C2H2-type" evidence="2">
    <location>
        <begin position="495"/>
        <end position="515"/>
    </location>
</feature>
<dbReference type="PANTHER" id="PTHR21310:SF48">
    <property type="entry name" value="AMINOGLYCOSIDE PHOSPHOTRANSFERASE DOMAIN-CONTAINING PROTEIN"/>
    <property type="match status" value="1"/>
</dbReference>
<sequence length="866" mass="97940">MWSNGYGIADGLMDEVFAKSRSLRCSVIHLLASIATTLTDRLLVLQVVPSKLIQEIPQHTLDEIRLLTAEGLVEGDESDDGASLRDDSSDSDSDDLAEVALDLETDTICLVEMDPVLKSPVLDTSHDKEKGAHHSSLLMWSPHQSYCERIESRFPQAENRLVLRLGRANYERFMRCRKMREAQEERDAVPDSRESVPLVLTQAKTVYGSSNFHDSALGSSLPTTSSYAETIMSYGGKDGNHTRIPPLPVEGRAGQPFTCIACGRSVLAPNNSAWKQHLYEDLCPWLCIDPSCPLGEEVYDNRNDWIAHLALDHGFEPHWDQYECPLCKEKMDRGKATIIKHLGGHLEEIALGALPPGLSFESESEDQDEDEEDYDPGDFKDTEEGATALVFGDPAMHMLTYQDRPEKCPIETCEYHKKGFTRKYDKNRHVLNHYKGTMVCPFCPGLGTAYQKAFSRADVLKRHLTAVHNVEKPPPNGLKIITSTSGSSSRNSESGPCSICQTRFSTAQEFYKHLDDCILNVIVPATPKVPRDQAITTQKGDKNPVATVFFSPYPLLNSERSFPEDERDNLTELGRETTQVLEKGAQKARNKAGSSTDDLIYHPRMPELWRPILGFYGDEIEHAAYGVPVSENEGHALLFLQNHPFIPSPKLYAMYREANKLYLVMSQMPGIQLSSVWDDLSEEEKLHILVQLRATWDYMRSIPSPLTFSGLDGGPLRHRFFRVLEPDPRITGPFDKEEELNQALALRSRKNWEGHQRRPRTPEFFARNLGKALVGHTSVLTHGNPQRKNILVEQLSTGDAGEARRFRVSAILDWEEAGWYPSYWEYAACFVDFEWHDDWTEKIEQIIDPYPLEAAMLRVVRQDLDY</sequence>
<dbReference type="Gene3D" id="3.90.1200.10">
    <property type="match status" value="1"/>
</dbReference>
<protein>
    <recommendedName>
        <fullName evidence="2">C2H2-type domain-containing protein</fullName>
    </recommendedName>
</protein>
<dbReference type="InterPro" id="IPR051678">
    <property type="entry name" value="AGP_Transferase"/>
</dbReference>
<organism evidence="3 4">
    <name type="scientific">Xylaria grammica</name>
    <dbReference type="NCBI Taxonomy" id="363999"/>
    <lineage>
        <taxon>Eukaryota</taxon>
        <taxon>Fungi</taxon>
        <taxon>Dikarya</taxon>
        <taxon>Ascomycota</taxon>
        <taxon>Pezizomycotina</taxon>
        <taxon>Sordariomycetes</taxon>
        <taxon>Xylariomycetidae</taxon>
        <taxon>Xylariales</taxon>
        <taxon>Xylariaceae</taxon>
        <taxon>Xylaria</taxon>
    </lineage>
</organism>
<feature type="compositionally biased region" description="Low complexity" evidence="1">
    <location>
        <begin position="483"/>
        <end position="496"/>
    </location>
</feature>
<keyword evidence="4" id="KW-1185">Reference proteome</keyword>
<feature type="domain" description="C2H2-type" evidence="2">
    <location>
        <begin position="438"/>
        <end position="468"/>
    </location>
</feature>
<dbReference type="AlphaFoldDB" id="A0A439D3W4"/>
<dbReference type="InterPro" id="IPR013087">
    <property type="entry name" value="Znf_C2H2_type"/>
</dbReference>
<dbReference type="Pfam" id="PF01636">
    <property type="entry name" value="APH"/>
    <property type="match status" value="1"/>
</dbReference>
<dbReference type="InterPro" id="IPR058925">
    <property type="entry name" value="zf-C2H2_AcuF"/>
</dbReference>